<name>A0ABS0Z8C1_9GAMM</name>
<dbReference type="Proteomes" id="UP000598488">
    <property type="component" value="Unassembled WGS sequence"/>
</dbReference>
<comment type="caution">
    <text evidence="2">The sequence shown here is derived from an EMBL/GenBank/DDBJ whole genome shotgun (WGS) entry which is preliminary data.</text>
</comment>
<dbReference type="InterPro" id="IPR034242">
    <property type="entry name" value="MauL"/>
</dbReference>
<evidence type="ECO:0000313" key="3">
    <source>
        <dbReference type="Proteomes" id="UP000598488"/>
    </source>
</evidence>
<evidence type="ECO:0000256" key="1">
    <source>
        <dbReference type="SAM" id="SignalP"/>
    </source>
</evidence>
<keyword evidence="3" id="KW-1185">Reference proteome</keyword>
<keyword evidence="1" id="KW-0732">Signal</keyword>
<dbReference type="InterPro" id="IPR008972">
    <property type="entry name" value="Cupredoxin"/>
</dbReference>
<accession>A0ABS0Z8C1</accession>
<dbReference type="RefSeq" id="WP_199461440.1">
    <property type="nucleotide sequence ID" value="NZ_JAEMUH010000003.1"/>
</dbReference>
<evidence type="ECO:0000313" key="2">
    <source>
        <dbReference type="EMBL" id="MBJ7549905.1"/>
    </source>
</evidence>
<sequence>MALNLKRDICFALCLMPTLAWSDVSIKIVDASGQPLSTAVVFLKSPDIISSSRPLTGVEIAQKDRQFIPGVQVVTVGTAIEFPNLDDVRHHVYSFSPAKIFELKLYAQKPEAPVTFEETGIIELGCNIHDSMLGWVLVNDSSIYATTNDQGLVTFPGYKAGDYSIDVWHKNFPYGAPFESFKVQVTDNDSAHTLQLETQGVSF</sequence>
<reference evidence="2 3" key="1">
    <citation type="submission" date="2020-12" db="EMBL/GenBank/DDBJ databases">
        <title>Comparative genome analysis of fungal antagonists Marinomonas ostreistagni 398 and M. spartinae 468.</title>
        <authorList>
            <person name="Fields J.L."/>
            <person name="Mavrodi O.V."/>
            <person name="Biber P.D."/>
            <person name="Indest K.J."/>
            <person name="Mavrodi D.V."/>
        </authorList>
    </citation>
    <scope>NUCLEOTIDE SEQUENCE [LARGE SCALE GENOMIC DNA]</scope>
    <source>
        <strain evidence="2 3">USM7</strain>
    </source>
</reference>
<dbReference type="InterPro" id="IPR013784">
    <property type="entry name" value="Carb-bd-like_fold"/>
</dbReference>
<organism evidence="2 3">
    <name type="scientific">Marinomonas ostreistagni</name>
    <dbReference type="NCBI Taxonomy" id="359209"/>
    <lineage>
        <taxon>Bacteria</taxon>
        <taxon>Pseudomonadati</taxon>
        <taxon>Pseudomonadota</taxon>
        <taxon>Gammaproteobacteria</taxon>
        <taxon>Oceanospirillales</taxon>
        <taxon>Oceanospirillaceae</taxon>
        <taxon>Marinomonas</taxon>
    </lineage>
</organism>
<dbReference type="SUPFAM" id="SSF49503">
    <property type="entry name" value="Cupredoxins"/>
    <property type="match status" value="1"/>
</dbReference>
<feature type="chain" id="PRO_5045245577" evidence="1">
    <location>
        <begin position="23"/>
        <end position="203"/>
    </location>
</feature>
<dbReference type="SUPFAM" id="SSF49452">
    <property type="entry name" value="Starch-binding domain-like"/>
    <property type="match status" value="1"/>
</dbReference>
<protein>
    <submittedName>
        <fullName evidence="2">Methylamine utilization protein</fullName>
    </submittedName>
</protein>
<dbReference type="CDD" id="cd04221">
    <property type="entry name" value="MauL"/>
    <property type="match status" value="1"/>
</dbReference>
<dbReference type="EMBL" id="JAEMUH010000003">
    <property type="protein sequence ID" value="MBJ7549905.1"/>
    <property type="molecule type" value="Genomic_DNA"/>
</dbReference>
<proteinExistence type="predicted"/>
<dbReference type="Gene3D" id="2.60.40.420">
    <property type="entry name" value="Cupredoxins - blue copper proteins"/>
    <property type="match status" value="1"/>
</dbReference>
<feature type="signal peptide" evidence="1">
    <location>
        <begin position="1"/>
        <end position="22"/>
    </location>
</feature>
<gene>
    <name evidence="2" type="ORF">JHD44_04375</name>
</gene>